<keyword evidence="7 9" id="KW-0413">Isomerase</keyword>
<dbReference type="GO" id="GO:0042026">
    <property type="term" value="P:protein refolding"/>
    <property type="evidence" value="ECO:0007669"/>
    <property type="project" value="UniProtKB-ARBA"/>
</dbReference>
<evidence type="ECO:0000256" key="1">
    <source>
        <dbReference type="ARBA" id="ARBA00000971"/>
    </source>
</evidence>
<evidence type="ECO:0000256" key="4">
    <source>
        <dbReference type="ARBA" id="ARBA00022490"/>
    </source>
</evidence>
<dbReference type="AlphaFoldDB" id="A0AAE3KAL8"/>
<name>A0AAE3KAL8_9GAMM</name>
<reference evidence="12" key="1">
    <citation type="submission" date="2022-03" db="EMBL/GenBank/DDBJ databases">
        <title>Genomic Encyclopedia of Type Strains, Phase III (KMG-III): the genomes of soil and plant-associated and newly described type strains.</title>
        <authorList>
            <person name="Whitman W."/>
        </authorList>
    </citation>
    <scope>NUCLEOTIDE SEQUENCE</scope>
    <source>
        <strain evidence="12">ANL 6-2</strain>
    </source>
</reference>
<gene>
    <name evidence="12" type="ORF">J2T57_000798</name>
</gene>
<dbReference type="RefSeq" id="WP_253474563.1">
    <property type="nucleotide sequence ID" value="NZ_JALJXV010000002.1"/>
</dbReference>
<evidence type="ECO:0000313" key="12">
    <source>
        <dbReference type="EMBL" id="MCP1673699.1"/>
    </source>
</evidence>
<organism evidence="12 13">
    <name type="scientific">Natronocella acetinitrilica</name>
    <dbReference type="NCBI Taxonomy" id="414046"/>
    <lineage>
        <taxon>Bacteria</taxon>
        <taxon>Pseudomonadati</taxon>
        <taxon>Pseudomonadota</taxon>
        <taxon>Gammaproteobacteria</taxon>
        <taxon>Chromatiales</taxon>
        <taxon>Ectothiorhodospiraceae</taxon>
        <taxon>Natronocella</taxon>
    </lineage>
</organism>
<evidence type="ECO:0000256" key="3">
    <source>
        <dbReference type="ARBA" id="ARBA00006577"/>
    </source>
</evidence>
<evidence type="ECO:0000256" key="7">
    <source>
        <dbReference type="ARBA" id="ARBA00023235"/>
    </source>
</evidence>
<dbReference type="Pfam" id="PF00254">
    <property type="entry name" value="FKBP_C"/>
    <property type="match status" value="1"/>
</dbReference>
<evidence type="ECO:0000256" key="5">
    <source>
        <dbReference type="ARBA" id="ARBA00023110"/>
    </source>
</evidence>
<dbReference type="InterPro" id="IPR001179">
    <property type="entry name" value="PPIase_FKBP_dom"/>
</dbReference>
<dbReference type="EMBL" id="JALJXV010000002">
    <property type="protein sequence ID" value="MCP1673699.1"/>
    <property type="molecule type" value="Genomic_DNA"/>
</dbReference>
<keyword evidence="4" id="KW-0963">Cytoplasm</keyword>
<dbReference type="PROSITE" id="PS50059">
    <property type="entry name" value="FKBP_PPIASE"/>
    <property type="match status" value="1"/>
</dbReference>
<comment type="catalytic activity">
    <reaction evidence="1 9 10">
        <text>[protein]-peptidylproline (omega=180) = [protein]-peptidylproline (omega=0)</text>
        <dbReference type="Rhea" id="RHEA:16237"/>
        <dbReference type="Rhea" id="RHEA-COMP:10747"/>
        <dbReference type="Rhea" id="RHEA-COMP:10748"/>
        <dbReference type="ChEBI" id="CHEBI:83833"/>
        <dbReference type="ChEBI" id="CHEBI:83834"/>
        <dbReference type="EC" id="5.2.1.8"/>
    </reaction>
</comment>
<proteinExistence type="inferred from homology"/>
<dbReference type="PANTHER" id="PTHR47861:SF3">
    <property type="entry name" value="FKBP-TYPE PEPTIDYL-PROLYL CIS-TRANS ISOMERASE SLYD"/>
    <property type="match status" value="1"/>
</dbReference>
<dbReference type="SUPFAM" id="SSF54534">
    <property type="entry name" value="FKBP-like"/>
    <property type="match status" value="1"/>
</dbReference>
<dbReference type="Proteomes" id="UP001205843">
    <property type="component" value="Unassembled WGS sequence"/>
</dbReference>
<comment type="caution">
    <text evidence="12">The sequence shown here is derived from an EMBL/GenBank/DDBJ whole genome shotgun (WGS) entry which is preliminary data.</text>
</comment>
<comment type="similarity">
    <text evidence="3 10">Belongs to the FKBP-type PPIase family.</text>
</comment>
<evidence type="ECO:0000313" key="13">
    <source>
        <dbReference type="Proteomes" id="UP001205843"/>
    </source>
</evidence>
<dbReference type="InterPro" id="IPR046357">
    <property type="entry name" value="PPIase_dom_sf"/>
</dbReference>
<dbReference type="EC" id="5.2.1.8" evidence="10"/>
<sequence length="154" mass="16659">MQIAKDKVVAIDYTLKDDEGSVLDTSEGKQPLTYLHGANNIIPGLERALEGKGAGEEVSVRVEPGEAYGERRDELMQQVPRDMFQGVDELQVGMQFQASGQDGQGTVVTVTAIEGEQVTVDANHPMAGVALNFDVTVREVRDATSEEVEHGHAH</sequence>
<evidence type="ECO:0000256" key="8">
    <source>
        <dbReference type="ARBA" id="ARBA00037071"/>
    </source>
</evidence>
<protein>
    <recommendedName>
        <fullName evidence="10">Peptidyl-prolyl cis-trans isomerase</fullName>
        <ecNumber evidence="10">5.2.1.8</ecNumber>
    </recommendedName>
</protein>
<dbReference type="PANTHER" id="PTHR47861">
    <property type="entry name" value="FKBP-TYPE PEPTIDYL-PROLYL CIS-TRANS ISOMERASE SLYD"/>
    <property type="match status" value="1"/>
</dbReference>
<dbReference type="GO" id="GO:0005737">
    <property type="term" value="C:cytoplasm"/>
    <property type="evidence" value="ECO:0007669"/>
    <property type="project" value="UniProtKB-SubCell"/>
</dbReference>
<comment type="function">
    <text evidence="8">Also involved in hydrogenase metallocenter assembly, probably by participating in the nickel insertion step. This function in hydrogenase biosynthesis requires chaperone activity and the presence of the metal-binding domain, but not PPIase activity.</text>
</comment>
<comment type="subcellular location">
    <subcellularLocation>
        <location evidence="2">Cytoplasm</location>
    </subcellularLocation>
</comment>
<keyword evidence="6" id="KW-0143">Chaperone</keyword>
<evidence type="ECO:0000259" key="11">
    <source>
        <dbReference type="PROSITE" id="PS50059"/>
    </source>
</evidence>
<feature type="domain" description="PPIase FKBP-type" evidence="11">
    <location>
        <begin position="6"/>
        <end position="82"/>
    </location>
</feature>
<accession>A0AAE3KAL8</accession>
<evidence type="ECO:0000256" key="10">
    <source>
        <dbReference type="RuleBase" id="RU003915"/>
    </source>
</evidence>
<evidence type="ECO:0000256" key="9">
    <source>
        <dbReference type="PROSITE-ProRule" id="PRU00277"/>
    </source>
</evidence>
<keyword evidence="5 9" id="KW-0697">Rotamase</keyword>
<evidence type="ECO:0000256" key="2">
    <source>
        <dbReference type="ARBA" id="ARBA00004496"/>
    </source>
</evidence>
<keyword evidence="13" id="KW-1185">Reference proteome</keyword>
<dbReference type="GO" id="GO:0003755">
    <property type="term" value="F:peptidyl-prolyl cis-trans isomerase activity"/>
    <property type="evidence" value="ECO:0007669"/>
    <property type="project" value="UniProtKB-UniRule"/>
</dbReference>
<evidence type="ECO:0000256" key="6">
    <source>
        <dbReference type="ARBA" id="ARBA00023186"/>
    </source>
</evidence>
<dbReference type="Gene3D" id="3.10.50.40">
    <property type="match status" value="1"/>
</dbReference>